<organism evidence="5 6">
    <name type="scientific">Streptomyces antimicrobicus</name>
    <dbReference type="NCBI Taxonomy" id="2883108"/>
    <lineage>
        <taxon>Bacteria</taxon>
        <taxon>Bacillati</taxon>
        <taxon>Actinomycetota</taxon>
        <taxon>Actinomycetes</taxon>
        <taxon>Kitasatosporales</taxon>
        <taxon>Streptomycetaceae</taxon>
        <taxon>Streptomyces</taxon>
    </lineage>
</organism>
<evidence type="ECO:0000256" key="2">
    <source>
        <dbReference type="ARBA" id="ARBA00022898"/>
    </source>
</evidence>
<keyword evidence="2" id="KW-0663">Pyridoxal phosphate</keyword>
<dbReference type="PANTHER" id="PTHR43586">
    <property type="entry name" value="CYSTEINE DESULFURASE"/>
    <property type="match status" value="1"/>
</dbReference>
<comment type="cofactor">
    <cofactor evidence="1">
        <name>pyridoxal 5'-phosphate</name>
        <dbReference type="ChEBI" id="CHEBI:597326"/>
    </cofactor>
</comment>
<keyword evidence="5" id="KW-0032">Aminotransferase</keyword>
<gene>
    <name evidence="5" type="ORF">LG632_19910</name>
</gene>
<dbReference type="InterPro" id="IPR015424">
    <property type="entry name" value="PyrdxlP-dep_Trfase"/>
</dbReference>
<dbReference type="RefSeq" id="WP_226728716.1">
    <property type="nucleotide sequence ID" value="NZ_JAJAUY010000083.1"/>
</dbReference>
<proteinExistence type="predicted"/>
<accession>A0ABS8BAJ1</accession>
<evidence type="ECO:0000313" key="5">
    <source>
        <dbReference type="EMBL" id="MCB5181635.1"/>
    </source>
</evidence>
<dbReference type="Gene3D" id="3.40.640.10">
    <property type="entry name" value="Type I PLP-dependent aspartate aminotransferase-like (Major domain)"/>
    <property type="match status" value="1"/>
</dbReference>
<dbReference type="Proteomes" id="UP001199054">
    <property type="component" value="Unassembled WGS sequence"/>
</dbReference>
<dbReference type="PANTHER" id="PTHR43586:SF8">
    <property type="entry name" value="CYSTEINE DESULFURASE 1, CHLOROPLASTIC"/>
    <property type="match status" value="1"/>
</dbReference>
<keyword evidence="6" id="KW-1185">Reference proteome</keyword>
<dbReference type="Pfam" id="PF00266">
    <property type="entry name" value="Aminotran_5"/>
    <property type="match status" value="1"/>
</dbReference>
<evidence type="ECO:0000256" key="1">
    <source>
        <dbReference type="ARBA" id="ARBA00001933"/>
    </source>
</evidence>
<dbReference type="InterPro" id="IPR015421">
    <property type="entry name" value="PyrdxlP-dep_Trfase_major"/>
</dbReference>
<comment type="caution">
    <text evidence="5">The sequence shown here is derived from an EMBL/GenBank/DDBJ whole genome shotgun (WGS) entry which is preliminary data.</text>
</comment>
<evidence type="ECO:0000256" key="3">
    <source>
        <dbReference type="SAM" id="MobiDB-lite"/>
    </source>
</evidence>
<evidence type="ECO:0000259" key="4">
    <source>
        <dbReference type="Pfam" id="PF00266"/>
    </source>
</evidence>
<evidence type="ECO:0000313" key="6">
    <source>
        <dbReference type="Proteomes" id="UP001199054"/>
    </source>
</evidence>
<feature type="domain" description="Aminotransferase class V" evidence="4">
    <location>
        <begin position="55"/>
        <end position="452"/>
    </location>
</feature>
<reference evidence="5 6" key="1">
    <citation type="submission" date="2021-10" db="EMBL/GenBank/DDBJ databases">
        <title>Streptomyces sp. strain SMC 277, a novel streptomycete isolated from soil.</title>
        <authorList>
            <person name="Chanama M."/>
        </authorList>
    </citation>
    <scope>NUCLEOTIDE SEQUENCE [LARGE SCALE GENOMIC DNA]</scope>
    <source>
        <strain evidence="5 6">SMC 277</strain>
    </source>
</reference>
<sequence>MSAYPHASAPAVAPARTPAAACVPAAAAPAEPLPVLGRDVTVPLVTGGEVTYAALDYAASAPALQRVWDDVAAYAPYYGSVHRGAGHLSQLSTELFEQSRATVAEFLDCRPDDQVVFTRSTTDSLNLLARALPAGTRVYVFETEHHASLLPWREAEVTYLDAPRTPAEAVTTLERALAAREPHGDALVCVTGASNVTGELWPVQELAAAAHAHGARIVLDAAQLAPHHPVSVTALDVDWVAFSGHKLYAPFGSGVLAGRADWLQRAEPYLAGGGASRTVARRADGGVDVDWHTTAARHEAGSPNVIGGYAIASACKALTEAGFDSLVAREQQLIATVRAGLAEVPQVRVLSLFGDRAPRVGVLSFVVDGWNSSHFAAALSAEYGIGVRDGLFCAHPLVRTLLGSAPAEPGECGAPDAAPGEPSPTSSGGTPTLNAVRVSFGAGTPDEHVERFLRAVRELVTDGAKWRYRTEDGRCVPAVQSAAAA</sequence>
<dbReference type="Gene3D" id="3.90.1150.10">
    <property type="entry name" value="Aspartate Aminotransferase, domain 1"/>
    <property type="match status" value="1"/>
</dbReference>
<feature type="region of interest" description="Disordered" evidence="3">
    <location>
        <begin position="408"/>
        <end position="437"/>
    </location>
</feature>
<keyword evidence="5" id="KW-0808">Transferase</keyword>
<dbReference type="InterPro" id="IPR015422">
    <property type="entry name" value="PyrdxlP-dep_Trfase_small"/>
</dbReference>
<dbReference type="InterPro" id="IPR000192">
    <property type="entry name" value="Aminotrans_V_dom"/>
</dbReference>
<dbReference type="EMBL" id="JAJAUY010000083">
    <property type="protein sequence ID" value="MCB5181635.1"/>
    <property type="molecule type" value="Genomic_DNA"/>
</dbReference>
<protein>
    <submittedName>
        <fullName evidence="5">Aminotransferase class V-fold PLP-dependent enzyme</fullName>
    </submittedName>
</protein>
<dbReference type="GO" id="GO:0008483">
    <property type="term" value="F:transaminase activity"/>
    <property type="evidence" value="ECO:0007669"/>
    <property type="project" value="UniProtKB-KW"/>
</dbReference>
<feature type="compositionally biased region" description="Polar residues" evidence="3">
    <location>
        <begin position="423"/>
        <end position="433"/>
    </location>
</feature>
<name>A0ABS8BAJ1_9ACTN</name>
<dbReference type="SUPFAM" id="SSF53383">
    <property type="entry name" value="PLP-dependent transferases"/>
    <property type="match status" value="1"/>
</dbReference>